<keyword evidence="4" id="KW-0813">Transport</keyword>
<dbReference type="FunFam" id="3.30.70.100:FF:000001">
    <property type="entry name" value="ATPase copper transporting beta"/>
    <property type="match status" value="1"/>
</dbReference>
<evidence type="ECO:0000256" key="7">
    <source>
        <dbReference type="ARBA" id="ARBA00022692"/>
    </source>
</evidence>
<dbReference type="SUPFAM" id="SSF81665">
    <property type="entry name" value="Calcium ATPase, transmembrane domain M"/>
    <property type="match status" value="1"/>
</dbReference>
<dbReference type="GO" id="GO:0005524">
    <property type="term" value="F:ATP binding"/>
    <property type="evidence" value="ECO:0007669"/>
    <property type="project" value="UniProtKB-UniRule"/>
</dbReference>
<keyword evidence="11 20" id="KW-0067">ATP-binding</keyword>
<dbReference type="InterPro" id="IPR006121">
    <property type="entry name" value="HMA_dom"/>
</dbReference>
<evidence type="ECO:0000256" key="1">
    <source>
        <dbReference type="ARBA" id="ARBA00004651"/>
    </source>
</evidence>
<comment type="similarity">
    <text evidence="2 20">Belongs to the cation transport ATPase (P-type) (TC 3.A.3) family. Type IB subfamily.</text>
</comment>
<keyword evidence="9" id="KW-0677">Repeat</keyword>
<evidence type="ECO:0000256" key="12">
    <source>
        <dbReference type="ARBA" id="ARBA00022842"/>
    </source>
</evidence>
<dbReference type="GO" id="GO:0005507">
    <property type="term" value="F:copper ion binding"/>
    <property type="evidence" value="ECO:0007669"/>
    <property type="project" value="InterPro"/>
</dbReference>
<dbReference type="InterPro" id="IPR023299">
    <property type="entry name" value="ATPase_P-typ_cyto_dom_N"/>
</dbReference>
<evidence type="ECO:0000256" key="17">
    <source>
        <dbReference type="ARBA" id="ARBA00023136"/>
    </source>
</evidence>
<evidence type="ECO:0000256" key="6">
    <source>
        <dbReference type="ARBA" id="ARBA00022553"/>
    </source>
</evidence>
<dbReference type="RefSeq" id="WP_190826393.1">
    <property type="nucleotide sequence ID" value="NZ_CAWPPI010000034.1"/>
</dbReference>
<dbReference type="PROSITE" id="PS50846">
    <property type="entry name" value="HMA_2"/>
    <property type="match status" value="3"/>
</dbReference>
<dbReference type="NCBIfam" id="TIGR00003">
    <property type="entry name" value="copper ion binding protein"/>
    <property type="match status" value="3"/>
</dbReference>
<evidence type="ECO:0000256" key="14">
    <source>
        <dbReference type="ARBA" id="ARBA00022989"/>
    </source>
</evidence>
<feature type="transmembrane region" description="Helical" evidence="20">
    <location>
        <begin position="810"/>
        <end position="833"/>
    </location>
</feature>
<dbReference type="InterPro" id="IPR008250">
    <property type="entry name" value="ATPase_P-typ_transduc_dom_A_sf"/>
</dbReference>
<dbReference type="InterPro" id="IPR036412">
    <property type="entry name" value="HAD-like_sf"/>
</dbReference>
<keyword evidence="17 20" id="KW-0472">Membrane</keyword>
<dbReference type="GO" id="GO:0005886">
    <property type="term" value="C:plasma membrane"/>
    <property type="evidence" value="ECO:0007669"/>
    <property type="project" value="UniProtKB-SubCell"/>
</dbReference>
<evidence type="ECO:0000256" key="9">
    <source>
        <dbReference type="ARBA" id="ARBA00022737"/>
    </source>
</evidence>
<keyword evidence="10 20" id="KW-0547">Nucleotide-binding</keyword>
<dbReference type="PRINTS" id="PR00119">
    <property type="entry name" value="CATATPASE"/>
</dbReference>
<name>A0A8J6XR81_9CYAN</name>
<dbReference type="InterPro" id="IPR001757">
    <property type="entry name" value="P_typ_ATPase"/>
</dbReference>
<dbReference type="PRINTS" id="PR00941">
    <property type="entry name" value="CDATPASE"/>
</dbReference>
<feature type="transmembrane region" description="Helical" evidence="20">
    <location>
        <begin position="251"/>
        <end position="269"/>
    </location>
</feature>
<keyword evidence="16" id="KW-0406">Ion transport</keyword>
<dbReference type="SUPFAM" id="SSF81653">
    <property type="entry name" value="Calcium ATPase, transduction domain A"/>
    <property type="match status" value="1"/>
</dbReference>
<dbReference type="InterPro" id="IPR044492">
    <property type="entry name" value="P_typ_ATPase_HD_dom"/>
</dbReference>
<keyword evidence="5 20" id="KW-1003">Cell membrane</keyword>
<dbReference type="Gene3D" id="3.40.1110.10">
    <property type="entry name" value="Calcium-transporting ATPase, cytoplasmic domain N"/>
    <property type="match status" value="1"/>
</dbReference>
<feature type="domain" description="HMA" evidence="21">
    <location>
        <begin position="8"/>
        <end position="74"/>
    </location>
</feature>
<evidence type="ECO:0000256" key="3">
    <source>
        <dbReference type="ARBA" id="ARBA00015102"/>
    </source>
</evidence>
<dbReference type="InterPro" id="IPR017969">
    <property type="entry name" value="Heavy-metal-associated_CS"/>
</dbReference>
<keyword evidence="7 20" id="KW-0812">Transmembrane</keyword>
<dbReference type="GO" id="GO:0016887">
    <property type="term" value="F:ATP hydrolysis activity"/>
    <property type="evidence" value="ECO:0007669"/>
    <property type="project" value="InterPro"/>
</dbReference>
<dbReference type="PROSITE" id="PS01229">
    <property type="entry name" value="COF_2"/>
    <property type="match status" value="1"/>
</dbReference>
<gene>
    <name evidence="22" type="primary">cadA</name>
    <name evidence="22" type="ORF">ICL16_08440</name>
</gene>
<protein>
    <recommendedName>
        <fullName evidence="3">Copper-exporting P-type ATPase</fullName>
    </recommendedName>
    <alternativeName>
        <fullName evidence="18">Copper-exporting P-type ATPase A</fullName>
    </alternativeName>
    <alternativeName>
        <fullName evidence="19">Cu(+)-exporting ATPase</fullName>
    </alternativeName>
</protein>
<evidence type="ECO:0000256" key="4">
    <source>
        <dbReference type="ARBA" id="ARBA00022448"/>
    </source>
</evidence>
<comment type="subcellular location">
    <subcellularLocation>
        <location evidence="1">Cell membrane</location>
        <topology evidence="1">Multi-pass membrane protein</topology>
    </subcellularLocation>
</comment>
<accession>A0A8J6XR81</accession>
<sequence length="859" mass="91220">MSNQQTIEVIEVVVNGMDCADCARHVQHAIGKLPGVESVDALWSSKKAVVRFDPVQVGLTDIRSAVIAAGYSIPTPIQDLPSPSKHQTQEFLVNGMDCGDCARHVQNAISKLPGVESVDALWSSKKAVVRFNPVQVGIVDIHKAVEAAGYSILTPTVDTPDSSKKQTLEVVVNGMDCADCARHVQHAIEKLPGVKSVDVFLSSKKAVVRLDPAQVSLTDIRMAVEAAGYSLPTETVDEPKQKPLGDFTRTILVLFGVVFGAVLFITVVGERLGLFEALTKYVPWPIGLAIVLIGGYPIFRNVIRTTLRGRITSHTLMTLGVIAALAVGEWATASIVVFFMYIGEYAENFTAERARRAVKDLTAMAPQMARVERNGVEQVLPVSEVQVGETVIVRPGDKIPVDGEVISGQATVDQAAITGESIPVEVGPNAKVFAATLASLGSLRIRATHVGADTTFGRVIKLVQEAEMHRAYVQRIADKFSAYFLPVVMGIAAFTFAVRRDPLATAAVLVVACSCSLALATPIAMLASIGAGAKRGLLIKGGKYLEVLDRADVLLIDKTGTLTLGRPQITDVIPLRNISESELLLVAASAERYSEHPLALAVRNSAQQSQLTLHEPINFVAVPGMGVRAQVNGHAVTVGNRRMMPTAVSLPIADELEAQGKTLLLVTIDDKLAGILAAADTLRTEVPGAIAAVNQLGVRHVELLTGDNERTAAAIAGHLGVSYRANLLPEDKIAIVKSYQAKGHTVVMVGDGVNDAPALAQADVGIAMGAAGTDVAIEAAHVALLRDDWTLVPELFRIARRTMKVVKGNIAFTALYNLVGLSLAALGFLPPIVAAAAQSLPDLGILANSSRLLRIRSHS</sequence>
<dbReference type="SFLD" id="SFLDS00003">
    <property type="entry name" value="Haloacid_Dehalogenase"/>
    <property type="match status" value="1"/>
</dbReference>
<proteinExistence type="inferred from homology"/>
<evidence type="ECO:0000256" key="8">
    <source>
        <dbReference type="ARBA" id="ARBA00022723"/>
    </source>
</evidence>
<dbReference type="InterPro" id="IPR018303">
    <property type="entry name" value="ATPase_P-typ_P_site"/>
</dbReference>
<evidence type="ECO:0000256" key="13">
    <source>
        <dbReference type="ARBA" id="ARBA00022967"/>
    </source>
</evidence>
<evidence type="ECO:0000256" key="11">
    <source>
        <dbReference type="ARBA" id="ARBA00022840"/>
    </source>
</evidence>
<dbReference type="InterPro" id="IPR023214">
    <property type="entry name" value="HAD_sf"/>
</dbReference>
<feature type="transmembrane region" description="Helical" evidence="20">
    <location>
        <begin position="504"/>
        <end position="533"/>
    </location>
</feature>
<keyword evidence="13" id="KW-1278">Translocase</keyword>
<evidence type="ECO:0000256" key="5">
    <source>
        <dbReference type="ARBA" id="ARBA00022475"/>
    </source>
</evidence>
<dbReference type="SFLD" id="SFLDF00027">
    <property type="entry name" value="p-type_atpase"/>
    <property type="match status" value="1"/>
</dbReference>
<evidence type="ECO:0000256" key="10">
    <source>
        <dbReference type="ARBA" id="ARBA00022741"/>
    </source>
</evidence>
<evidence type="ECO:0000256" key="15">
    <source>
        <dbReference type="ARBA" id="ARBA00023008"/>
    </source>
</evidence>
<dbReference type="Gene3D" id="2.70.150.10">
    <property type="entry name" value="Calcium-transporting ATPase, cytoplasmic transduction domain A"/>
    <property type="match status" value="1"/>
</dbReference>
<dbReference type="InterPro" id="IPR036163">
    <property type="entry name" value="HMA_dom_sf"/>
</dbReference>
<dbReference type="SFLD" id="SFLDG00002">
    <property type="entry name" value="C1.7:_P-type_atpase_like"/>
    <property type="match status" value="1"/>
</dbReference>
<dbReference type="Pfam" id="PF00122">
    <property type="entry name" value="E1-E2_ATPase"/>
    <property type="match status" value="1"/>
</dbReference>
<dbReference type="FunFam" id="2.70.150.10:FF:000002">
    <property type="entry name" value="Copper-transporting ATPase 1, putative"/>
    <property type="match status" value="1"/>
</dbReference>
<dbReference type="GO" id="GO:0055070">
    <property type="term" value="P:copper ion homeostasis"/>
    <property type="evidence" value="ECO:0007669"/>
    <property type="project" value="TreeGrafter"/>
</dbReference>
<evidence type="ECO:0000256" key="2">
    <source>
        <dbReference type="ARBA" id="ARBA00006024"/>
    </source>
</evidence>
<feature type="transmembrane region" description="Helical" evidence="20">
    <location>
        <begin position="319"/>
        <end position="343"/>
    </location>
</feature>
<dbReference type="SUPFAM" id="SSF55008">
    <property type="entry name" value="HMA, heavy metal-associated domain"/>
    <property type="match status" value="3"/>
</dbReference>
<keyword evidence="23" id="KW-1185">Reference proteome</keyword>
<keyword evidence="8 20" id="KW-0479">Metal-binding</keyword>
<evidence type="ECO:0000313" key="22">
    <source>
        <dbReference type="EMBL" id="MBD2772108.1"/>
    </source>
</evidence>
<keyword evidence="6" id="KW-0597">Phosphoprotein</keyword>
<dbReference type="InterPro" id="IPR027256">
    <property type="entry name" value="P-typ_ATPase_IB"/>
</dbReference>
<dbReference type="InterPro" id="IPR006122">
    <property type="entry name" value="HMA_Cu_ion-bd"/>
</dbReference>
<dbReference type="SUPFAM" id="SSF56784">
    <property type="entry name" value="HAD-like"/>
    <property type="match status" value="1"/>
</dbReference>
<evidence type="ECO:0000256" key="16">
    <source>
        <dbReference type="ARBA" id="ARBA00023065"/>
    </source>
</evidence>
<dbReference type="GO" id="GO:0043682">
    <property type="term" value="F:P-type divalent copper transporter activity"/>
    <property type="evidence" value="ECO:0007669"/>
    <property type="project" value="TreeGrafter"/>
</dbReference>
<dbReference type="InterPro" id="IPR023298">
    <property type="entry name" value="ATPase_P-typ_TM_dom_sf"/>
</dbReference>
<reference evidence="22" key="1">
    <citation type="submission" date="2020-09" db="EMBL/GenBank/DDBJ databases">
        <title>Iningainema tapete sp. nov. (Scytonemataceae, Cyanobacteria) from greenhouses in central Florida (USA) produces two types of nodularin with biosynthetic potential for microcystin-LR and anabaenopeptins.</title>
        <authorList>
            <person name="Berthold D.E."/>
            <person name="Lefler F.W."/>
            <person name="Huang I.-S."/>
            <person name="Abdulla H."/>
            <person name="Zimba P.V."/>
            <person name="Laughinghouse H.D. IV."/>
        </authorList>
    </citation>
    <scope>NUCLEOTIDE SEQUENCE</scope>
    <source>
        <strain evidence="22">BLCCT55</strain>
    </source>
</reference>
<evidence type="ECO:0000259" key="21">
    <source>
        <dbReference type="PROSITE" id="PS50846"/>
    </source>
</evidence>
<keyword evidence="15" id="KW-0186">Copper</keyword>
<feature type="transmembrane region" description="Helical" evidence="20">
    <location>
        <begin position="480"/>
        <end position="498"/>
    </location>
</feature>
<dbReference type="InterPro" id="IPR059000">
    <property type="entry name" value="ATPase_P-type_domA"/>
</dbReference>
<dbReference type="PROSITE" id="PS00154">
    <property type="entry name" value="ATPASE_E1_E2"/>
    <property type="match status" value="1"/>
</dbReference>
<dbReference type="CDD" id="cd00371">
    <property type="entry name" value="HMA"/>
    <property type="match status" value="3"/>
</dbReference>
<feature type="domain" description="HMA" evidence="21">
    <location>
        <begin position="166"/>
        <end position="232"/>
    </location>
</feature>
<keyword evidence="14 20" id="KW-1133">Transmembrane helix</keyword>
<dbReference type="NCBIfam" id="TIGR01494">
    <property type="entry name" value="ATPase_P-type"/>
    <property type="match status" value="1"/>
</dbReference>
<dbReference type="PROSITE" id="PS01047">
    <property type="entry name" value="HMA_1"/>
    <property type="match status" value="1"/>
</dbReference>
<dbReference type="CDD" id="cd02079">
    <property type="entry name" value="P-type_ATPase_HM"/>
    <property type="match status" value="1"/>
</dbReference>
<evidence type="ECO:0000256" key="20">
    <source>
        <dbReference type="RuleBase" id="RU362081"/>
    </source>
</evidence>
<dbReference type="NCBIfam" id="TIGR01512">
    <property type="entry name" value="ATPase-IB2_Cd"/>
    <property type="match status" value="1"/>
</dbReference>
<dbReference type="Pfam" id="PF00403">
    <property type="entry name" value="HMA"/>
    <property type="match status" value="3"/>
</dbReference>
<dbReference type="Gene3D" id="3.40.50.1000">
    <property type="entry name" value="HAD superfamily/HAD-like"/>
    <property type="match status" value="1"/>
</dbReference>
<dbReference type="PANTHER" id="PTHR43520:SF5">
    <property type="entry name" value="CATION-TRANSPORTING P-TYPE ATPASE-RELATED"/>
    <property type="match status" value="1"/>
</dbReference>
<dbReference type="NCBIfam" id="TIGR01525">
    <property type="entry name" value="ATPase-IB_hvy"/>
    <property type="match status" value="1"/>
</dbReference>
<comment type="caution">
    <text evidence="22">The sequence shown here is derived from an EMBL/GenBank/DDBJ whole genome shotgun (WGS) entry which is preliminary data.</text>
</comment>
<dbReference type="PANTHER" id="PTHR43520">
    <property type="entry name" value="ATP7, ISOFORM B"/>
    <property type="match status" value="1"/>
</dbReference>
<feature type="transmembrane region" description="Helical" evidence="20">
    <location>
        <begin position="281"/>
        <end position="299"/>
    </location>
</feature>
<dbReference type="Gene3D" id="3.30.70.100">
    <property type="match status" value="3"/>
</dbReference>
<dbReference type="EMBL" id="JACXAE010000034">
    <property type="protein sequence ID" value="MBD2772108.1"/>
    <property type="molecule type" value="Genomic_DNA"/>
</dbReference>
<dbReference type="Proteomes" id="UP000629098">
    <property type="component" value="Unassembled WGS sequence"/>
</dbReference>
<dbReference type="NCBIfam" id="TIGR01511">
    <property type="entry name" value="ATPase-IB1_Cu"/>
    <property type="match status" value="1"/>
</dbReference>
<evidence type="ECO:0000256" key="19">
    <source>
        <dbReference type="ARBA" id="ARBA00033239"/>
    </source>
</evidence>
<evidence type="ECO:0000313" key="23">
    <source>
        <dbReference type="Proteomes" id="UP000629098"/>
    </source>
</evidence>
<dbReference type="Pfam" id="PF00702">
    <property type="entry name" value="Hydrolase"/>
    <property type="match status" value="1"/>
</dbReference>
<evidence type="ECO:0000256" key="18">
    <source>
        <dbReference type="ARBA" id="ARBA00029719"/>
    </source>
</evidence>
<organism evidence="22 23">
    <name type="scientific">Iningainema tapete BLCC-T55</name>
    <dbReference type="NCBI Taxonomy" id="2748662"/>
    <lineage>
        <taxon>Bacteria</taxon>
        <taxon>Bacillati</taxon>
        <taxon>Cyanobacteriota</taxon>
        <taxon>Cyanophyceae</taxon>
        <taxon>Nostocales</taxon>
        <taxon>Scytonemataceae</taxon>
        <taxon>Iningainema tapete</taxon>
    </lineage>
</organism>
<feature type="domain" description="HMA" evidence="21">
    <location>
        <begin position="87"/>
        <end position="153"/>
    </location>
</feature>
<keyword evidence="12" id="KW-0460">Magnesium</keyword>
<dbReference type="AlphaFoldDB" id="A0A8J6XR81"/>